<dbReference type="GeneID" id="100368600"/>
<organism evidence="1 2">
    <name type="scientific">Saccoglossus kowalevskii</name>
    <name type="common">Acorn worm</name>
    <dbReference type="NCBI Taxonomy" id="10224"/>
    <lineage>
        <taxon>Eukaryota</taxon>
        <taxon>Metazoa</taxon>
        <taxon>Hemichordata</taxon>
        <taxon>Enteropneusta</taxon>
        <taxon>Harrimaniidae</taxon>
        <taxon>Saccoglossus</taxon>
    </lineage>
</organism>
<gene>
    <name evidence="2" type="primary">LOC100368600</name>
</gene>
<dbReference type="RefSeq" id="XP_002739930.1">
    <property type="nucleotide sequence ID" value="XM_002739884.2"/>
</dbReference>
<name>A0ABM0GY36_SACKO</name>
<reference evidence="2" key="1">
    <citation type="submission" date="2025-08" db="UniProtKB">
        <authorList>
            <consortium name="RefSeq"/>
        </authorList>
    </citation>
    <scope>IDENTIFICATION</scope>
    <source>
        <tissue evidence="2">Testes</tissue>
    </source>
</reference>
<proteinExistence type="predicted"/>
<evidence type="ECO:0000313" key="2">
    <source>
        <dbReference type="RefSeq" id="XP_002739930.1"/>
    </source>
</evidence>
<protein>
    <submittedName>
        <fullName evidence="2">Uncharacterized protein LOC100368600</fullName>
    </submittedName>
</protein>
<dbReference type="Gene3D" id="3.40.630.30">
    <property type="match status" value="1"/>
</dbReference>
<keyword evidence="1" id="KW-1185">Reference proteome</keyword>
<dbReference type="Proteomes" id="UP000694865">
    <property type="component" value="Unplaced"/>
</dbReference>
<sequence>MIWYSLSLKHLQCLLRLSTSLSQPSYRLGRILSTVTVQLPPNHAKNTRMLSASALECKILSEEYVKQTSEFIATSTMDTPIKRYLNVPFEVLLRYYGMLTRRAVQHGVSAIVIDTDLNIVVGAILVYVYSNETELVNDEVDDFPGLRTLKPNLTLMREMQKRMFKFKEMTGSSGSKGKICEMCYGGVLESYRQHGLALKLGLRSMMEAMGKGATMFFGYPTSLEGQTMMARLSYMFKEVDSIKYKEIEMKDGTKPFENFSYKFEDVKLMLATSDILRVLATSDRLRVPKGYI</sequence>
<accession>A0ABM0GY36</accession>
<evidence type="ECO:0000313" key="1">
    <source>
        <dbReference type="Proteomes" id="UP000694865"/>
    </source>
</evidence>